<evidence type="ECO:0000313" key="2">
    <source>
        <dbReference type="EMBL" id="MDR5655303.1"/>
    </source>
</evidence>
<reference evidence="2 3" key="1">
    <citation type="submission" date="2023-09" db="EMBL/GenBank/DDBJ databases">
        <title>Xinfangfangia sedmenti sp. nov., isolated the sedment.</title>
        <authorList>
            <person name="Xu L."/>
        </authorList>
    </citation>
    <scope>NUCLEOTIDE SEQUENCE [LARGE SCALE GENOMIC DNA]</scope>
    <source>
        <strain evidence="2 3">LG-4</strain>
    </source>
</reference>
<organism evidence="2 3">
    <name type="scientific">Ruixingdingia sedimenti</name>
    <dbReference type="NCBI Taxonomy" id="3073604"/>
    <lineage>
        <taxon>Bacteria</taxon>
        <taxon>Pseudomonadati</taxon>
        <taxon>Pseudomonadota</taxon>
        <taxon>Alphaproteobacteria</taxon>
        <taxon>Rhodobacterales</taxon>
        <taxon>Paracoccaceae</taxon>
        <taxon>Ruixingdingia</taxon>
    </lineage>
</organism>
<protein>
    <submittedName>
        <fullName evidence="2">Uncharacterized protein</fullName>
    </submittedName>
</protein>
<evidence type="ECO:0000313" key="3">
    <source>
        <dbReference type="Proteomes" id="UP001247754"/>
    </source>
</evidence>
<dbReference type="RefSeq" id="WP_310459407.1">
    <property type="nucleotide sequence ID" value="NZ_JAVKPH010000060.1"/>
</dbReference>
<name>A0ABU1FFH7_9RHOB</name>
<dbReference type="Proteomes" id="UP001247754">
    <property type="component" value="Unassembled WGS sequence"/>
</dbReference>
<proteinExistence type="predicted"/>
<evidence type="ECO:0000256" key="1">
    <source>
        <dbReference type="SAM" id="MobiDB-lite"/>
    </source>
</evidence>
<dbReference type="EMBL" id="JAVKPH010000060">
    <property type="protein sequence ID" value="MDR5655303.1"/>
    <property type="molecule type" value="Genomic_DNA"/>
</dbReference>
<feature type="region of interest" description="Disordered" evidence="1">
    <location>
        <begin position="41"/>
        <end position="65"/>
    </location>
</feature>
<keyword evidence="3" id="KW-1185">Reference proteome</keyword>
<comment type="caution">
    <text evidence="2">The sequence shown here is derived from an EMBL/GenBank/DDBJ whole genome shotgun (WGS) entry which is preliminary data.</text>
</comment>
<sequence length="65" mass="7519">MSPLTLERAIRAFCREACIDRRSVHNITVAGRTMLWVVHEPQDPVPSAPPHARQRRIWGHTHERA</sequence>
<gene>
    <name evidence="2" type="ORF">RGD00_22095</name>
</gene>
<accession>A0ABU1FFH7</accession>